<evidence type="ECO:0000256" key="1">
    <source>
        <dbReference type="SAM" id="MobiDB-lite"/>
    </source>
</evidence>
<feature type="transmembrane region" description="Helical" evidence="2">
    <location>
        <begin position="80"/>
        <end position="98"/>
    </location>
</feature>
<keyword evidence="4" id="KW-0378">Hydrolase</keyword>
<dbReference type="Proteomes" id="UP000292120">
    <property type="component" value="Unassembled WGS sequence"/>
</dbReference>
<dbReference type="OrthoDB" id="110250at2"/>
<accession>A0A4Q9GX86</accession>
<comment type="caution">
    <text evidence="4">The sequence shown here is derived from an EMBL/GenBank/DDBJ whole genome shotgun (WGS) entry which is preliminary data.</text>
</comment>
<dbReference type="GO" id="GO:0008237">
    <property type="term" value="F:metallopeptidase activity"/>
    <property type="evidence" value="ECO:0007669"/>
    <property type="project" value="UniProtKB-KW"/>
</dbReference>
<keyword evidence="4" id="KW-0645">Protease</keyword>
<keyword evidence="4" id="KW-0482">Metalloprotease</keyword>
<dbReference type="GO" id="GO:0006508">
    <property type="term" value="P:proteolysis"/>
    <property type="evidence" value="ECO:0007669"/>
    <property type="project" value="UniProtKB-KW"/>
</dbReference>
<reference evidence="4 5" key="1">
    <citation type="submission" date="2019-02" db="EMBL/GenBank/DDBJ databases">
        <title>Aquabacterium sp. strain KMB7.</title>
        <authorList>
            <person name="Chen W.-M."/>
        </authorList>
    </citation>
    <scope>NUCLEOTIDE SEQUENCE [LARGE SCALE GENOMIC DNA]</scope>
    <source>
        <strain evidence="4 5">KMB7</strain>
    </source>
</reference>
<feature type="transmembrane region" description="Helical" evidence="2">
    <location>
        <begin position="42"/>
        <end position="60"/>
    </location>
</feature>
<keyword evidence="2" id="KW-0812">Transmembrane</keyword>
<proteinExistence type="predicted"/>
<dbReference type="GO" id="GO:0080120">
    <property type="term" value="P:CAAX-box protein maturation"/>
    <property type="evidence" value="ECO:0007669"/>
    <property type="project" value="UniProtKB-ARBA"/>
</dbReference>
<keyword evidence="5" id="KW-1185">Reference proteome</keyword>
<sequence length="371" mass="41143">MHSASPLRRADAGWLMLLGSASLGVAWLAHRHLGLSLQPLGWVHWVAFLLVGPWVEEWALRRQLLPECVRWLHRRWPRQAPWVANGLVSLVFVALHHGMAGPMAWLWFIPSWVLGMVWFRFQRLSVCALVHTWFNVSLLVVSSLGVAHAGTLPASSTPSKGAHMPDCTQGPEAGHASLHTESPALVTVRQADAGMIRLAMVQAAPPTSPGAPRTWTLVVQTQADSADHTTRCWRNTTLLGTPDTAPLPTMQFEHGLLSITWLRPGAAPPDGSADAQAFREMHRMVFDTDRPEAPLVRYEHQVTTLREVRGVRADLVRHTAQWHRRPADASETSRINGELQALPLIGLQAMPEHTAYSLQPKVNRVYRSGTP</sequence>
<keyword evidence="2" id="KW-1133">Transmembrane helix</keyword>
<dbReference type="RefSeq" id="WP_130968675.1">
    <property type="nucleotide sequence ID" value="NZ_SIXI01000005.1"/>
</dbReference>
<protein>
    <submittedName>
        <fullName evidence="4">CPBP family intramembrane metalloprotease</fullName>
    </submittedName>
</protein>
<feature type="transmembrane region" description="Helical" evidence="2">
    <location>
        <begin position="104"/>
        <end position="121"/>
    </location>
</feature>
<dbReference type="AlphaFoldDB" id="A0A4Q9GX86"/>
<evidence type="ECO:0000259" key="3">
    <source>
        <dbReference type="Pfam" id="PF02517"/>
    </source>
</evidence>
<name>A0A4Q9GX86_9BURK</name>
<gene>
    <name evidence="4" type="ORF">EYS42_13335</name>
</gene>
<dbReference type="Pfam" id="PF02517">
    <property type="entry name" value="Rce1-like"/>
    <property type="match status" value="1"/>
</dbReference>
<evidence type="ECO:0000256" key="2">
    <source>
        <dbReference type="SAM" id="Phobius"/>
    </source>
</evidence>
<dbReference type="InterPro" id="IPR003675">
    <property type="entry name" value="Rce1/LyrA-like_dom"/>
</dbReference>
<dbReference type="GO" id="GO:0004175">
    <property type="term" value="F:endopeptidase activity"/>
    <property type="evidence" value="ECO:0007669"/>
    <property type="project" value="UniProtKB-ARBA"/>
</dbReference>
<evidence type="ECO:0000313" key="4">
    <source>
        <dbReference type="EMBL" id="TBO29380.1"/>
    </source>
</evidence>
<organism evidence="4 5">
    <name type="scientific">Aquabacterium lacunae</name>
    <dbReference type="NCBI Taxonomy" id="2528630"/>
    <lineage>
        <taxon>Bacteria</taxon>
        <taxon>Pseudomonadati</taxon>
        <taxon>Pseudomonadota</taxon>
        <taxon>Betaproteobacteria</taxon>
        <taxon>Burkholderiales</taxon>
        <taxon>Aquabacterium</taxon>
    </lineage>
</organism>
<feature type="domain" description="CAAX prenyl protease 2/Lysostaphin resistance protein A-like" evidence="3">
    <location>
        <begin position="42"/>
        <end position="136"/>
    </location>
</feature>
<evidence type="ECO:0000313" key="5">
    <source>
        <dbReference type="Proteomes" id="UP000292120"/>
    </source>
</evidence>
<feature type="transmembrane region" description="Helical" evidence="2">
    <location>
        <begin position="12"/>
        <end position="30"/>
    </location>
</feature>
<feature type="transmembrane region" description="Helical" evidence="2">
    <location>
        <begin position="133"/>
        <end position="150"/>
    </location>
</feature>
<dbReference type="EMBL" id="SIXI01000005">
    <property type="protein sequence ID" value="TBO29380.1"/>
    <property type="molecule type" value="Genomic_DNA"/>
</dbReference>
<feature type="region of interest" description="Disordered" evidence="1">
    <location>
        <begin position="154"/>
        <end position="176"/>
    </location>
</feature>
<keyword evidence="2" id="KW-0472">Membrane</keyword>